<organism>
    <name type="scientific">Serpula lacrymans var. lacrymans (strain S7.9)</name>
    <name type="common">Dry rot fungus</name>
    <dbReference type="NCBI Taxonomy" id="578457"/>
    <lineage>
        <taxon>Eukaryota</taxon>
        <taxon>Fungi</taxon>
        <taxon>Dikarya</taxon>
        <taxon>Basidiomycota</taxon>
        <taxon>Agaricomycotina</taxon>
        <taxon>Agaricomycetes</taxon>
        <taxon>Agaricomycetidae</taxon>
        <taxon>Boletales</taxon>
        <taxon>Coniophorineae</taxon>
        <taxon>Serpulaceae</taxon>
        <taxon>Serpula</taxon>
    </lineage>
</organism>
<keyword evidence="3" id="KW-0146">Chitin degradation</keyword>
<dbReference type="SUPFAM" id="SSF51445">
    <property type="entry name" value="(Trans)glycosidases"/>
    <property type="match status" value="1"/>
</dbReference>
<evidence type="ECO:0000256" key="1">
    <source>
        <dbReference type="ARBA" id="ARBA00000822"/>
    </source>
</evidence>
<evidence type="ECO:0000256" key="3">
    <source>
        <dbReference type="ARBA" id="ARBA00023024"/>
    </source>
</evidence>
<keyword evidence="5 7" id="KW-0326">Glycosidase</keyword>
<dbReference type="InterPro" id="IPR017853">
    <property type="entry name" value="GH"/>
</dbReference>
<reference evidence="10" key="1">
    <citation type="submission" date="2011-04" db="EMBL/GenBank/DDBJ databases">
        <title>Evolution of plant cell wall degrading machinery underlies the functional diversity of forest fungi.</title>
        <authorList>
            <consortium name="US DOE Joint Genome Institute (JGI-PGF)"/>
            <person name="Eastwood D.C."/>
            <person name="Floudas D."/>
            <person name="Binder M."/>
            <person name="Majcherczyk A."/>
            <person name="Schneider P."/>
            <person name="Aerts A."/>
            <person name="Asiegbu F.O."/>
            <person name="Baker S.E."/>
            <person name="Barry K."/>
            <person name="Bendiksby M."/>
            <person name="Blumentritt M."/>
            <person name="Coutinho P.M."/>
            <person name="Cullen D."/>
            <person name="Cullen D."/>
            <person name="Gathman A."/>
            <person name="Goodell B."/>
            <person name="Henrissat B."/>
            <person name="Ihrmark K."/>
            <person name="Kauserud H."/>
            <person name="Kohler A."/>
            <person name="LaButti K."/>
            <person name="Lapidus A."/>
            <person name="Lavin J.L."/>
            <person name="Lee Y.-H."/>
            <person name="Lindquist E."/>
            <person name="Lilly W."/>
            <person name="Lucas S."/>
            <person name="Morin E."/>
            <person name="Murat C."/>
            <person name="Oguiza J.A."/>
            <person name="Park J."/>
            <person name="Pisabarro A.G."/>
            <person name="Riley R."/>
            <person name="Rosling A."/>
            <person name="Salamov A."/>
            <person name="Schmidt O."/>
            <person name="Schmutz J."/>
            <person name="Skrede I."/>
            <person name="Stenlid J."/>
            <person name="Wiebenga A."/>
            <person name="Xie X."/>
            <person name="Kues U."/>
            <person name="Hibbett D.S."/>
            <person name="Hoffmeister D."/>
            <person name="Hogberg N."/>
            <person name="Martin F."/>
            <person name="Grigoriev I.V."/>
            <person name="Watkinson S.C."/>
        </authorList>
    </citation>
    <scope>NUCLEOTIDE SEQUENCE</scope>
    <source>
        <strain evidence="10">S7.9</strain>
    </source>
</reference>
<dbReference type="GO" id="GO:0008843">
    <property type="term" value="F:endochitinase activity"/>
    <property type="evidence" value="ECO:0007669"/>
    <property type="project" value="UniProtKB-EC"/>
</dbReference>
<gene>
    <name evidence="10" type="ORF">SERLADRAFT_461931</name>
</gene>
<dbReference type="InterPro" id="IPR001579">
    <property type="entry name" value="Glyco_hydro_18_chit_AS"/>
</dbReference>
<proteinExistence type="inferred from homology"/>
<dbReference type="PANTHER" id="PTHR11177:SF392">
    <property type="entry name" value="HAP41P"/>
    <property type="match status" value="1"/>
</dbReference>
<comment type="similarity">
    <text evidence="8">Belongs to the glycosyl hydrolase 18 family.</text>
</comment>
<dbReference type="GO" id="GO:0000272">
    <property type="term" value="P:polysaccharide catabolic process"/>
    <property type="evidence" value="ECO:0007669"/>
    <property type="project" value="UniProtKB-KW"/>
</dbReference>
<keyword evidence="6" id="KW-0624">Polysaccharide degradation</keyword>
<dbReference type="GeneID" id="18818296"/>
<comment type="catalytic activity">
    <reaction evidence="1">
        <text>Random endo-hydrolysis of N-acetyl-beta-D-glucosaminide (1-&gt;4)-beta-linkages in chitin and chitodextrins.</text>
        <dbReference type="EC" id="3.2.1.14"/>
    </reaction>
</comment>
<evidence type="ECO:0000256" key="4">
    <source>
        <dbReference type="ARBA" id="ARBA00023277"/>
    </source>
</evidence>
<evidence type="ECO:0000256" key="6">
    <source>
        <dbReference type="ARBA" id="ARBA00023326"/>
    </source>
</evidence>
<evidence type="ECO:0000256" key="8">
    <source>
        <dbReference type="RuleBase" id="RU004453"/>
    </source>
</evidence>
<dbReference type="PANTHER" id="PTHR11177">
    <property type="entry name" value="CHITINASE"/>
    <property type="match status" value="1"/>
</dbReference>
<dbReference type="GO" id="GO:0005576">
    <property type="term" value="C:extracellular region"/>
    <property type="evidence" value="ECO:0007669"/>
    <property type="project" value="TreeGrafter"/>
</dbReference>
<dbReference type="GO" id="GO:0006032">
    <property type="term" value="P:chitin catabolic process"/>
    <property type="evidence" value="ECO:0007669"/>
    <property type="project" value="UniProtKB-KW"/>
</dbReference>
<keyword evidence="2 7" id="KW-0378">Hydrolase</keyword>
<keyword evidence="4" id="KW-0119">Carbohydrate metabolism</keyword>
<dbReference type="InterPro" id="IPR050314">
    <property type="entry name" value="Glycosyl_Hydrlase_18"/>
</dbReference>
<dbReference type="PROSITE" id="PS01095">
    <property type="entry name" value="GH18_1"/>
    <property type="match status" value="1"/>
</dbReference>
<dbReference type="HOGENOM" id="CLU_002833_6_3_1"/>
<evidence type="ECO:0000259" key="9">
    <source>
        <dbReference type="PROSITE" id="PS51910"/>
    </source>
</evidence>
<evidence type="ECO:0000256" key="7">
    <source>
        <dbReference type="RuleBase" id="RU000489"/>
    </source>
</evidence>
<dbReference type="KEGG" id="sla:SERLADRAFT_461931"/>
<evidence type="ECO:0000256" key="5">
    <source>
        <dbReference type="ARBA" id="ARBA00023295"/>
    </source>
</evidence>
<protein>
    <submittedName>
        <fullName evidence="10">Glycoside hydrolase family 18 protein</fullName>
    </submittedName>
</protein>
<dbReference type="PROSITE" id="PS51910">
    <property type="entry name" value="GH18_2"/>
    <property type="match status" value="1"/>
</dbReference>
<dbReference type="SMART" id="SM00636">
    <property type="entry name" value="Glyco_18"/>
    <property type="match status" value="1"/>
</dbReference>
<accession>F8NM35</accession>
<dbReference type="AlphaFoldDB" id="F8NM35"/>
<dbReference type="Gene3D" id="3.20.20.80">
    <property type="entry name" value="Glycosidases"/>
    <property type="match status" value="2"/>
</dbReference>
<dbReference type="RefSeq" id="XP_007315914.1">
    <property type="nucleotide sequence ID" value="XM_007315852.1"/>
</dbReference>
<dbReference type="EMBL" id="GL945431">
    <property type="protein sequence ID" value="EGO27823.1"/>
    <property type="molecule type" value="Genomic_DNA"/>
</dbReference>
<dbReference type="Pfam" id="PF00704">
    <property type="entry name" value="Glyco_hydro_18"/>
    <property type="match status" value="1"/>
</dbReference>
<sequence length="362" mass="38895">MSPEQVDYSKFDVVDFAFALPNANYGLDWDTTGAPGLLARVVKAAHAAGKKAKLSIGGWTGSGHFSTAVSTAANRQIFVNNILQTYKQYDLDGIDIDWEYPGQQGEGSNAVSPADSQDMLQFLQLLRQALPPLALITAAVQTEVLAGPDGKPLTNVSDFAKVLNWVLIMNYDTYETASPPGPNAPLYDSCKSSRQPKANAVAAYNAWTNAGFPADQLVLGLPSYGYVISSSATALRERSESQPVRSLHQLSRRFAATPADDSGQIQFRSLVSENILTRNADGSFAVNPSSGFTRQWDACSATPFLTSASAAQTIPYDDPQSLAIKAKWVKDMGMGGVNLFDVHGDTSQWDLVNTVRTAMGVV</sequence>
<dbReference type="InterPro" id="IPR011583">
    <property type="entry name" value="Chitinase_II/V-like_cat"/>
</dbReference>
<evidence type="ECO:0000256" key="2">
    <source>
        <dbReference type="ARBA" id="ARBA00022801"/>
    </source>
</evidence>
<dbReference type="InterPro" id="IPR001223">
    <property type="entry name" value="Glyco_hydro18_cat"/>
</dbReference>
<dbReference type="OrthoDB" id="73875at2759"/>
<evidence type="ECO:0000313" key="10">
    <source>
        <dbReference type="EMBL" id="EGO27823.1"/>
    </source>
</evidence>
<dbReference type="Proteomes" id="UP000008064">
    <property type="component" value="Unassembled WGS sequence"/>
</dbReference>
<name>F8NM35_SERL9</name>
<dbReference type="GO" id="GO:0008061">
    <property type="term" value="F:chitin binding"/>
    <property type="evidence" value="ECO:0007669"/>
    <property type="project" value="InterPro"/>
</dbReference>
<feature type="domain" description="GH18" evidence="9">
    <location>
        <begin position="1"/>
        <end position="362"/>
    </location>
</feature>